<sequence length="93" mass="9351">MLTLTENAATAVKNITAQIPADTGGIRIADTGSPETGFALSLAEAPQAEDAVVEADGARVFVDPAAALALDDRVLDAQVDGEGAISFALGIRA</sequence>
<dbReference type="Proteomes" id="UP000509638">
    <property type="component" value="Chromosome"/>
</dbReference>
<accession>A0A7D5IW15</accession>
<reference evidence="1 2" key="1">
    <citation type="submission" date="2020-06" db="EMBL/GenBank/DDBJ databases">
        <authorList>
            <person name="Jo H."/>
        </authorList>
    </citation>
    <scope>NUCLEOTIDE SEQUENCE [LARGE SCALE GENOMIC DNA]</scope>
    <source>
        <strain evidence="1 2">I46</strain>
    </source>
</reference>
<organism evidence="1 2">
    <name type="scientific">Microbacterium oleivorans</name>
    <dbReference type="NCBI Taxonomy" id="273677"/>
    <lineage>
        <taxon>Bacteria</taxon>
        <taxon>Bacillati</taxon>
        <taxon>Actinomycetota</taxon>
        <taxon>Actinomycetes</taxon>
        <taxon>Micrococcales</taxon>
        <taxon>Microbacteriaceae</taxon>
        <taxon>Microbacterium</taxon>
    </lineage>
</organism>
<dbReference type="AlphaFoldDB" id="A0A7D5IW15"/>
<dbReference type="EMBL" id="CP058316">
    <property type="protein sequence ID" value="QLD10816.1"/>
    <property type="molecule type" value="Genomic_DNA"/>
</dbReference>
<name>A0A7D5IW15_9MICO</name>
<evidence type="ECO:0000313" key="2">
    <source>
        <dbReference type="Proteomes" id="UP000509638"/>
    </source>
</evidence>
<protein>
    <submittedName>
        <fullName evidence="1">Fe-S cluster assembly protein HesB</fullName>
    </submittedName>
</protein>
<dbReference type="RefSeq" id="WP_178010246.1">
    <property type="nucleotide sequence ID" value="NZ_CP058316.1"/>
</dbReference>
<evidence type="ECO:0000313" key="1">
    <source>
        <dbReference type="EMBL" id="QLD10816.1"/>
    </source>
</evidence>
<proteinExistence type="predicted"/>
<gene>
    <name evidence="1" type="ORF">HW566_02885</name>
</gene>
<dbReference type="SUPFAM" id="SSF89360">
    <property type="entry name" value="HesB-like domain"/>
    <property type="match status" value="1"/>
</dbReference>
<dbReference type="Gene3D" id="2.60.300.12">
    <property type="entry name" value="HesB-like domain"/>
    <property type="match status" value="1"/>
</dbReference>
<dbReference type="InterPro" id="IPR035903">
    <property type="entry name" value="HesB-like_dom_sf"/>
</dbReference>